<evidence type="ECO:0000259" key="4">
    <source>
        <dbReference type="Pfam" id="PF05592"/>
    </source>
</evidence>
<evidence type="ECO:0000313" key="9">
    <source>
        <dbReference type="Proteomes" id="UP000540989"/>
    </source>
</evidence>
<accession>A0A7W7ZG16</accession>
<evidence type="ECO:0000259" key="6">
    <source>
        <dbReference type="Pfam" id="PF17389"/>
    </source>
</evidence>
<feature type="domain" description="Alpha-L-rhamnosidase C-terminal" evidence="7">
    <location>
        <begin position="982"/>
        <end position="1041"/>
    </location>
</feature>
<dbReference type="InterPro" id="IPR035396">
    <property type="entry name" value="Bac_rhamnosid6H"/>
</dbReference>
<evidence type="ECO:0000259" key="5">
    <source>
        <dbReference type="Pfam" id="PF08531"/>
    </source>
</evidence>
<organism evidence="8 9">
    <name type="scientific">Granulicella aggregans</name>
    <dbReference type="NCBI Taxonomy" id="474949"/>
    <lineage>
        <taxon>Bacteria</taxon>
        <taxon>Pseudomonadati</taxon>
        <taxon>Acidobacteriota</taxon>
        <taxon>Terriglobia</taxon>
        <taxon>Terriglobales</taxon>
        <taxon>Acidobacteriaceae</taxon>
        <taxon>Granulicella</taxon>
    </lineage>
</organism>
<dbReference type="Proteomes" id="UP000540989">
    <property type="component" value="Unassembled WGS sequence"/>
</dbReference>
<dbReference type="Pfam" id="PF17389">
    <property type="entry name" value="Bac_rhamnosid6H"/>
    <property type="match status" value="1"/>
</dbReference>
<proteinExistence type="predicted"/>
<dbReference type="PIRSF" id="PIRSF010631">
    <property type="entry name" value="A-rhamnsds"/>
    <property type="match status" value="1"/>
</dbReference>
<dbReference type="Gene3D" id="2.60.40.10">
    <property type="entry name" value="Immunoglobulins"/>
    <property type="match status" value="1"/>
</dbReference>
<feature type="domain" description="Bacterial alpha-L-rhamnosidase N-terminal" evidence="5">
    <location>
        <begin position="329"/>
        <end position="498"/>
    </location>
</feature>
<name>A0A7W7ZG16_9BACT</name>
<evidence type="ECO:0000256" key="1">
    <source>
        <dbReference type="ARBA" id="ARBA00001445"/>
    </source>
</evidence>
<dbReference type="InterPro" id="IPR012341">
    <property type="entry name" value="6hp_glycosidase-like_sf"/>
</dbReference>
<feature type="domain" description="Bacterial alpha-L-rhamnosidase N-terminal" evidence="5">
    <location>
        <begin position="168"/>
        <end position="299"/>
    </location>
</feature>
<dbReference type="AlphaFoldDB" id="A0A7W7ZG16"/>
<dbReference type="InterPro" id="IPR013783">
    <property type="entry name" value="Ig-like_fold"/>
</dbReference>
<protein>
    <recommendedName>
        <fullName evidence="2">alpha-L-rhamnosidase</fullName>
        <ecNumber evidence="2">3.2.1.40</ecNumber>
    </recommendedName>
</protein>
<dbReference type="EC" id="3.2.1.40" evidence="2"/>
<dbReference type="GO" id="GO:0030596">
    <property type="term" value="F:alpha-L-rhamnosidase activity"/>
    <property type="evidence" value="ECO:0007669"/>
    <property type="project" value="UniProtKB-EC"/>
</dbReference>
<dbReference type="InterPro" id="IPR008902">
    <property type="entry name" value="Rhamnosid_concanavalin"/>
</dbReference>
<gene>
    <name evidence="8" type="ORF">HDF16_003983</name>
</gene>
<evidence type="ECO:0000256" key="3">
    <source>
        <dbReference type="ARBA" id="ARBA00022801"/>
    </source>
</evidence>
<dbReference type="SUPFAM" id="SSF48208">
    <property type="entry name" value="Six-hairpin glycosidases"/>
    <property type="match status" value="1"/>
</dbReference>
<dbReference type="PANTHER" id="PTHR33307:SF6">
    <property type="entry name" value="ALPHA-RHAMNOSIDASE (EUROFUNG)-RELATED"/>
    <property type="match status" value="1"/>
</dbReference>
<dbReference type="Pfam" id="PF05592">
    <property type="entry name" value="Bac_rhamnosid"/>
    <property type="match status" value="1"/>
</dbReference>
<dbReference type="GO" id="GO:0005975">
    <property type="term" value="P:carbohydrate metabolic process"/>
    <property type="evidence" value="ECO:0007669"/>
    <property type="project" value="InterPro"/>
</dbReference>
<reference evidence="8 9" key="1">
    <citation type="submission" date="2020-08" db="EMBL/GenBank/DDBJ databases">
        <title>Genomic Encyclopedia of Type Strains, Phase IV (KMG-V): Genome sequencing to study the core and pangenomes of soil and plant-associated prokaryotes.</title>
        <authorList>
            <person name="Whitman W."/>
        </authorList>
    </citation>
    <scope>NUCLEOTIDE SEQUENCE [LARGE SCALE GENOMIC DNA]</scope>
    <source>
        <strain evidence="8 9">M8UP14</strain>
    </source>
</reference>
<dbReference type="Gene3D" id="2.60.420.10">
    <property type="entry name" value="Maltose phosphorylase, domain 3"/>
    <property type="match status" value="1"/>
</dbReference>
<dbReference type="InterPro" id="IPR008928">
    <property type="entry name" value="6-hairpin_glycosidase_sf"/>
</dbReference>
<dbReference type="PANTHER" id="PTHR33307">
    <property type="entry name" value="ALPHA-RHAMNOSIDASE (EUROFUNG)"/>
    <property type="match status" value="1"/>
</dbReference>
<feature type="domain" description="Alpha-L-rhamnosidase six-hairpin glycosidase" evidence="6">
    <location>
        <begin position="616"/>
        <end position="974"/>
    </location>
</feature>
<comment type="catalytic activity">
    <reaction evidence="1">
        <text>Hydrolysis of terminal non-reducing alpha-L-rhamnose residues in alpha-L-rhamnosides.</text>
        <dbReference type="EC" id="3.2.1.40"/>
    </reaction>
</comment>
<dbReference type="InterPro" id="IPR016007">
    <property type="entry name" value="Alpha_rhamnosid"/>
</dbReference>
<keyword evidence="3 8" id="KW-0378">Hydrolase</keyword>
<dbReference type="InterPro" id="IPR035398">
    <property type="entry name" value="Bac_rhamnosid_C"/>
</dbReference>
<dbReference type="Pfam" id="PF25788">
    <property type="entry name" value="Ig_Rha78A_N"/>
    <property type="match status" value="1"/>
</dbReference>
<evidence type="ECO:0000259" key="7">
    <source>
        <dbReference type="Pfam" id="PF17390"/>
    </source>
</evidence>
<keyword evidence="8" id="KW-0326">Glycosidase</keyword>
<dbReference type="Gene3D" id="1.50.10.10">
    <property type="match status" value="1"/>
</dbReference>
<dbReference type="EMBL" id="JACHIP010000005">
    <property type="protein sequence ID" value="MBB5059260.1"/>
    <property type="molecule type" value="Genomic_DNA"/>
</dbReference>
<dbReference type="InterPro" id="IPR008979">
    <property type="entry name" value="Galactose-bd-like_sf"/>
</dbReference>
<dbReference type="Gene3D" id="2.60.120.260">
    <property type="entry name" value="Galactose-binding domain-like"/>
    <property type="match status" value="3"/>
</dbReference>
<keyword evidence="9" id="KW-1185">Reference proteome</keyword>
<comment type="caution">
    <text evidence="8">The sequence shown here is derived from an EMBL/GenBank/DDBJ whole genome shotgun (WGS) entry which is preliminary data.</text>
</comment>
<dbReference type="InterPro" id="IPR013737">
    <property type="entry name" value="Bac_rhamnosid_N"/>
</dbReference>
<evidence type="ECO:0000256" key="2">
    <source>
        <dbReference type="ARBA" id="ARBA00012652"/>
    </source>
</evidence>
<dbReference type="Pfam" id="PF17390">
    <property type="entry name" value="Bac_rhamnosid_C"/>
    <property type="match status" value="1"/>
</dbReference>
<evidence type="ECO:0000313" key="8">
    <source>
        <dbReference type="EMBL" id="MBB5059260.1"/>
    </source>
</evidence>
<dbReference type="SUPFAM" id="SSF49785">
    <property type="entry name" value="Galactose-binding domain-like"/>
    <property type="match status" value="1"/>
</dbReference>
<feature type="domain" description="Alpha-L-rhamnosidase concanavalin-like" evidence="4">
    <location>
        <begin position="511"/>
        <end position="609"/>
    </location>
</feature>
<dbReference type="RefSeq" id="WP_184220397.1">
    <property type="nucleotide sequence ID" value="NZ_JACHIP010000005.1"/>
</dbReference>
<sequence>MAAVNAAKPAGLRCDSLLEPLGIDTSAPVLSWRLIDSRQGAMQTAYEVTVSTSASGKADVWDSGKIASSQSAGIPYGGPALQPSHRYFWRVQVWDKDGKPYPVSDASWWETGLMDASNWKAMWIGHEPDELHALRNSGAPWITNAKVSNYSASGDTHHEYRFQFSPAKTVARADLYTTGEDATAAWVNGKQVRVAGTLPKWKQTPWGTYEMQDVTTDLSDGKNVVAVEVTHFNVSSRAMGAADTQTPMSMCLYLVYKDGTTELLSSASPGWKASLDQKGNWYAAEFNDATWAPAEAYAPHSDQFGATTQGLPWPAGPVSALRRTFDERKPIASARLYATAMGAYKFHLNGEVVGDQVLAPGWMDFREHVPYQVYDVTKQVKQGKNAIAAYLAPGWYSTPLMWFRQGNNYGTTQPAIKAQLRVEHTDGSVEWIATDELWKAETSPTAFAEIYDGETYDARLFKTGWDTASFADSTWKSVTLVNPHEPKIVSQYFQPIREESVMTAKAITNPAPGVYIYDFGQNMSAVPKLMIAGKRGQNIRLRFAEVLNEDGTMYTENLRTAKATDHFILAGTGKPETWQPQFTYHGFRYLEITGVDVMPTLDTVKVAVLHTAAPFTTEFATGDTMVNKLWSNVLWGQRSNFVGVPTDCPQRDERLGWSADAQVFWRTAAFNMDLTTFSQKYASDLQGTQASSPMYGIFAPGTSTPNPGYGAAWSDAGVIVPWTGWIQSGNPKIIDENWDGMVKYLTAIEKGNPDFLWRNGFGAAFGDWLTPTITTPEDLVATAYWAYDVSMMRDMALATKRTAEAEQYAAMFAKIKTAFQKAYIHSDGFVGANDAYPSIPPPTMAGTDVSTDKNRVIETQTGYVLALHMRLMPEELRSAAAAKLVKKIEENHWLLGTGFLGTPYLLEVLSDTGHSDVAYRLLLNKDYPSWGYLIDHGATTTWERWNGDTMRNDPSMNSYNHYAYGAVAEWMYRYAAGIDTVSNDAGFHTIALHPNFDARLGHLDFTYQSPYGPVKSSWKIAGDQVAWELTIPPNTTAQLPVISTNATAFTLNGELIGQSAKVHAMGDGVYELAAGNYSFKAKLAQASTSAAATK</sequence>
<dbReference type="Pfam" id="PF08531">
    <property type="entry name" value="Bac_rhamnosid_N"/>
    <property type="match status" value="2"/>
</dbReference>